<dbReference type="GeneID" id="109476512"/>
<evidence type="ECO:0000256" key="3">
    <source>
        <dbReference type="SAM" id="MobiDB-lite"/>
    </source>
</evidence>
<dbReference type="PANTHER" id="PTHR35538:SF4">
    <property type="entry name" value="EF-HAND DOMAIN-CONTAINING PROTEIN"/>
    <property type="match status" value="1"/>
</dbReference>
<feature type="domain" description="EF-hand" evidence="4">
    <location>
        <begin position="568"/>
        <end position="603"/>
    </location>
</feature>
<proteinExistence type="predicted"/>
<accession>A0A6P4Z8Q5</accession>
<evidence type="ECO:0000256" key="1">
    <source>
        <dbReference type="ARBA" id="ARBA00022837"/>
    </source>
</evidence>
<dbReference type="Gene3D" id="1.10.238.10">
    <property type="entry name" value="EF-hand"/>
    <property type="match status" value="1"/>
</dbReference>
<name>A0A6P4Z8Q5_BRABE</name>
<sequence length="649" mass="72964">MLAGYHGPTQGGVKSEKFFPTVSERKLPIVVAATGMKNAANKQSTPPQTGRGAQDGAMLPRLVDQGSKFDFGTISPPKEPEQAWQALPKVPVVTLKKMYSSFKSSSAPADPNDNLNTLMGHDVPGPLPWQTRNFRSSTMLRCVPIARRHQDMFAGHTFSIAKTRPVAFHTDRYMWDPSRLPSAEEELQQTRDKSGLNLTVTGLSPLLAQKERFEKELREMEEIRGQKRKREVVPHRLRFNMSMEGRPAEYTERYDIAAEVQKLKTIILPPAAKETYMGRGFRFPEDHFTKRPPIVREPKVPAPPVNSRLSQPEDGDLRESKVRRQVTIRTPRRPTRDIPSELSDQESLDSAIGGRVKKETMRPSRRPLESAPPAEPPPPIPEPPVEQSASDHEPEEREEEPKPEPAPLPPTVEPEPEPAEAQMEIQSVSLAGDVAEDRVDEGEEQMDMEPSIISASPEKDVSSNLLQTSKLSRLVSETEKAMYERQFKKLDTDKDGHITFAEMKTQMPENLSKAQSKYVKQVYDITSSSTFFGLEEFISLSLLCETMSRVGNTMREMYEQIDFGGLSESISQYAELFSSVDRQQTGSITMNSLQGILSTTLGRDLQSDQKLQAQIYSALEKIEHSPVTYMEYMAYIPYFLYLEGMSGAS</sequence>
<dbReference type="PANTHER" id="PTHR35538">
    <property type="entry name" value="LIG_CHAN-GLU_BD DOMAIN-CONTAINING PROTEIN"/>
    <property type="match status" value="1"/>
</dbReference>
<feature type="compositionally biased region" description="Basic and acidic residues" evidence="3">
    <location>
        <begin position="287"/>
        <end position="299"/>
    </location>
</feature>
<protein>
    <submittedName>
        <fullName evidence="6">Uncharacterized protein LOC109476512 isoform X1</fullName>
    </submittedName>
</protein>
<keyword evidence="1" id="KW-0106">Calcium</keyword>
<dbReference type="PROSITE" id="PS00018">
    <property type="entry name" value="EF_HAND_1"/>
    <property type="match status" value="1"/>
</dbReference>
<feature type="compositionally biased region" description="Basic and acidic residues" evidence="3">
    <location>
        <begin position="356"/>
        <end position="368"/>
    </location>
</feature>
<feature type="compositionally biased region" description="Pro residues" evidence="3">
    <location>
        <begin position="373"/>
        <end position="384"/>
    </location>
</feature>
<evidence type="ECO:0000259" key="4">
    <source>
        <dbReference type="PROSITE" id="PS50222"/>
    </source>
</evidence>
<dbReference type="SUPFAM" id="SSF47473">
    <property type="entry name" value="EF-hand"/>
    <property type="match status" value="1"/>
</dbReference>
<dbReference type="GO" id="GO:0005509">
    <property type="term" value="F:calcium ion binding"/>
    <property type="evidence" value="ECO:0007669"/>
    <property type="project" value="InterPro"/>
</dbReference>
<feature type="compositionally biased region" description="Pro residues" evidence="3">
    <location>
        <begin position="404"/>
        <end position="413"/>
    </location>
</feature>
<gene>
    <name evidence="6" type="primary">LOC109476512</name>
</gene>
<keyword evidence="2" id="KW-0175">Coiled coil</keyword>
<feature type="domain" description="EF-hand" evidence="4">
    <location>
        <begin position="478"/>
        <end position="513"/>
    </location>
</feature>
<organism evidence="5 6">
    <name type="scientific">Branchiostoma belcheri</name>
    <name type="common">Amphioxus</name>
    <dbReference type="NCBI Taxonomy" id="7741"/>
    <lineage>
        <taxon>Eukaryota</taxon>
        <taxon>Metazoa</taxon>
        <taxon>Chordata</taxon>
        <taxon>Cephalochordata</taxon>
        <taxon>Leptocardii</taxon>
        <taxon>Amphioxiformes</taxon>
        <taxon>Branchiostomatidae</taxon>
        <taxon>Branchiostoma</taxon>
    </lineage>
</organism>
<dbReference type="PROSITE" id="PS50222">
    <property type="entry name" value="EF_HAND_2"/>
    <property type="match status" value="2"/>
</dbReference>
<dbReference type="KEGG" id="bbel:109476512"/>
<evidence type="ECO:0000256" key="2">
    <source>
        <dbReference type="SAM" id="Coils"/>
    </source>
</evidence>
<reference evidence="6" key="1">
    <citation type="submission" date="2025-08" db="UniProtKB">
        <authorList>
            <consortium name="RefSeq"/>
        </authorList>
    </citation>
    <scope>IDENTIFICATION</scope>
    <source>
        <tissue evidence="6">Gonad</tissue>
    </source>
</reference>
<evidence type="ECO:0000313" key="6">
    <source>
        <dbReference type="RefSeq" id="XP_019633043.1"/>
    </source>
</evidence>
<dbReference type="Proteomes" id="UP000515135">
    <property type="component" value="Unplaced"/>
</dbReference>
<dbReference type="AlphaFoldDB" id="A0A6P4Z8Q5"/>
<feature type="region of interest" description="Disordered" evidence="3">
    <location>
        <begin position="287"/>
        <end position="422"/>
    </location>
</feature>
<dbReference type="RefSeq" id="XP_019633043.1">
    <property type="nucleotide sequence ID" value="XM_019777484.1"/>
</dbReference>
<dbReference type="InterPro" id="IPR011992">
    <property type="entry name" value="EF-hand-dom_pair"/>
</dbReference>
<keyword evidence="5" id="KW-1185">Reference proteome</keyword>
<feature type="coiled-coil region" evidence="2">
    <location>
        <begin position="203"/>
        <end position="230"/>
    </location>
</feature>
<dbReference type="OrthoDB" id="10007716at2759"/>
<feature type="compositionally biased region" description="Basic and acidic residues" evidence="3">
    <location>
        <begin position="389"/>
        <end position="403"/>
    </location>
</feature>
<dbReference type="InterPro" id="IPR018247">
    <property type="entry name" value="EF_Hand_1_Ca_BS"/>
</dbReference>
<feature type="compositionally biased region" description="Basic residues" evidence="3">
    <location>
        <begin position="323"/>
        <end position="333"/>
    </location>
</feature>
<dbReference type="InterPro" id="IPR002048">
    <property type="entry name" value="EF_hand_dom"/>
</dbReference>
<evidence type="ECO:0000313" key="5">
    <source>
        <dbReference type="Proteomes" id="UP000515135"/>
    </source>
</evidence>